<name>A0ABD0XYK3_9HEMI</name>
<comment type="caution">
    <text evidence="2">The sequence shown here is derived from an EMBL/GenBank/DDBJ whole genome shotgun (WGS) entry which is preliminary data.</text>
</comment>
<proteinExistence type="predicted"/>
<dbReference type="EMBL" id="JBFDAA010000018">
    <property type="protein sequence ID" value="KAL1116336.1"/>
    <property type="molecule type" value="Genomic_DNA"/>
</dbReference>
<feature type="region of interest" description="Disordered" evidence="1">
    <location>
        <begin position="90"/>
        <end position="151"/>
    </location>
</feature>
<evidence type="ECO:0000256" key="1">
    <source>
        <dbReference type="SAM" id="MobiDB-lite"/>
    </source>
</evidence>
<gene>
    <name evidence="2" type="ORF">AAG570_005831</name>
</gene>
<dbReference type="AlphaFoldDB" id="A0ABD0XYK3"/>
<organism evidence="2 3">
    <name type="scientific">Ranatra chinensis</name>
    <dbReference type="NCBI Taxonomy" id="642074"/>
    <lineage>
        <taxon>Eukaryota</taxon>
        <taxon>Metazoa</taxon>
        <taxon>Ecdysozoa</taxon>
        <taxon>Arthropoda</taxon>
        <taxon>Hexapoda</taxon>
        <taxon>Insecta</taxon>
        <taxon>Pterygota</taxon>
        <taxon>Neoptera</taxon>
        <taxon>Paraneoptera</taxon>
        <taxon>Hemiptera</taxon>
        <taxon>Heteroptera</taxon>
        <taxon>Panheteroptera</taxon>
        <taxon>Nepomorpha</taxon>
        <taxon>Nepidae</taxon>
        <taxon>Ranatrinae</taxon>
        <taxon>Ranatra</taxon>
    </lineage>
</organism>
<dbReference type="Proteomes" id="UP001558652">
    <property type="component" value="Unassembled WGS sequence"/>
</dbReference>
<sequence length="220" mass="23998">MWWWWWGEGGVRFVLTQGRRRSVTWWRPPPGRPPHPGDTRLLSASRRPKAIPWLVFPLSSWSCPAVRGCLPSVCDPSSSPLSRGCLRGRRRRATPGHCSPSRASRRGATRDRSSSRPWPASKGASSSTWSADGGRSSEGTAPGARWTSTWGTRVSSRAVTSSCCSNTPISSWSATGRTGFLSTACSSGRAPPRSSCPRREFHDRNLSYLLGASLVYSAPP</sequence>
<protein>
    <submittedName>
        <fullName evidence="2">Uncharacterized protein</fullName>
    </submittedName>
</protein>
<reference evidence="2 3" key="1">
    <citation type="submission" date="2024-07" db="EMBL/GenBank/DDBJ databases">
        <title>Chromosome-level genome assembly of the water stick insect Ranatra chinensis (Heteroptera: Nepidae).</title>
        <authorList>
            <person name="Liu X."/>
        </authorList>
    </citation>
    <scope>NUCLEOTIDE SEQUENCE [LARGE SCALE GENOMIC DNA]</scope>
    <source>
        <strain evidence="2">Cailab_2021Rc</strain>
        <tissue evidence="2">Muscle</tissue>
    </source>
</reference>
<accession>A0ABD0XYK3</accession>
<keyword evidence="3" id="KW-1185">Reference proteome</keyword>
<evidence type="ECO:0000313" key="2">
    <source>
        <dbReference type="EMBL" id="KAL1116336.1"/>
    </source>
</evidence>
<evidence type="ECO:0000313" key="3">
    <source>
        <dbReference type="Proteomes" id="UP001558652"/>
    </source>
</evidence>